<keyword evidence="2" id="KW-1185">Reference proteome</keyword>
<proteinExistence type="predicted"/>
<gene>
    <name evidence="1" type="ORF">L6452_02319</name>
</gene>
<name>A0ACB9FKD3_ARCLA</name>
<evidence type="ECO:0000313" key="2">
    <source>
        <dbReference type="Proteomes" id="UP001055879"/>
    </source>
</evidence>
<organism evidence="1 2">
    <name type="scientific">Arctium lappa</name>
    <name type="common">Greater burdock</name>
    <name type="synonym">Lappa major</name>
    <dbReference type="NCBI Taxonomy" id="4217"/>
    <lineage>
        <taxon>Eukaryota</taxon>
        <taxon>Viridiplantae</taxon>
        <taxon>Streptophyta</taxon>
        <taxon>Embryophyta</taxon>
        <taxon>Tracheophyta</taxon>
        <taxon>Spermatophyta</taxon>
        <taxon>Magnoliopsida</taxon>
        <taxon>eudicotyledons</taxon>
        <taxon>Gunneridae</taxon>
        <taxon>Pentapetalae</taxon>
        <taxon>asterids</taxon>
        <taxon>campanulids</taxon>
        <taxon>Asterales</taxon>
        <taxon>Asteraceae</taxon>
        <taxon>Carduoideae</taxon>
        <taxon>Cardueae</taxon>
        <taxon>Arctiinae</taxon>
        <taxon>Arctium</taxon>
    </lineage>
</organism>
<evidence type="ECO:0000313" key="1">
    <source>
        <dbReference type="EMBL" id="KAI3771161.1"/>
    </source>
</evidence>
<dbReference type="Proteomes" id="UP001055879">
    <property type="component" value="Linkage Group LG01"/>
</dbReference>
<dbReference type="EMBL" id="CM042047">
    <property type="protein sequence ID" value="KAI3771161.1"/>
    <property type="molecule type" value="Genomic_DNA"/>
</dbReference>
<sequence length="96" mass="11606">MELLHRLNDDDFRSVFHIGGYWVWVTWRLLVRDVRLSMVSWFVAMRDGEVRKSTLIKMPIEIKIISKEAMAFRSNQNTPFFSKKNKELYWQRKILG</sequence>
<reference evidence="1 2" key="2">
    <citation type="journal article" date="2022" name="Mol. Ecol. Resour.">
        <title>The genomes of chicory, endive, great burdock and yacon provide insights into Asteraceae paleo-polyploidization history and plant inulin production.</title>
        <authorList>
            <person name="Fan W."/>
            <person name="Wang S."/>
            <person name="Wang H."/>
            <person name="Wang A."/>
            <person name="Jiang F."/>
            <person name="Liu H."/>
            <person name="Zhao H."/>
            <person name="Xu D."/>
            <person name="Zhang Y."/>
        </authorList>
    </citation>
    <scope>NUCLEOTIDE SEQUENCE [LARGE SCALE GENOMIC DNA]</scope>
    <source>
        <strain evidence="2">cv. Niubang</strain>
    </source>
</reference>
<accession>A0ACB9FKD3</accession>
<reference evidence="2" key="1">
    <citation type="journal article" date="2022" name="Mol. Ecol. Resour.">
        <title>The genomes of chicory, endive, great burdock and yacon provide insights into Asteraceae palaeo-polyploidization history and plant inulin production.</title>
        <authorList>
            <person name="Fan W."/>
            <person name="Wang S."/>
            <person name="Wang H."/>
            <person name="Wang A."/>
            <person name="Jiang F."/>
            <person name="Liu H."/>
            <person name="Zhao H."/>
            <person name="Xu D."/>
            <person name="Zhang Y."/>
        </authorList>
    </citation>
    <scope>NUCLEOTIDE SEQUENCE [LARGE SCALE GENOMIC DNA]</scope>
    <source>
        <strain evidence="2">cv. Niubang</strain>
    </source>
</reference>
<comment type="caution">
    <text evidence="1">The sequence shown here is derived from an EMBL/GenBank/DDBJ whole genome shotgun (WGS) entry which is preliminary data.</text>
</comment>
<protein>
    <submittedName>
        <fullName evidence="1">Uncharacterized protein</fullName>
    </submittedName>
</protein>